<name>A0A8T0GAW2_CERPU</name>
<accession>A0A8T0GAW2</accession>
<organism evidence="1 2">
    <name type="scientific">Ceratodon purpureus</name>
    <name type="common">Fire moss</name>
    <name type="synonym">Dicranum purpureum</name>
    <dbReference type="NCBI Taxonomy" id="3225"/>
    <lineage>
        <taxon>Eukaryota</taxon>
        <taxon>Viridiplantae</taxon>
        <taxon>Streptophyta</taxon>
        <taxon>Embryophyta</taxon>
        <taxon>Bryophyta</taxon>
        <taxon>Bryophytina</taxon>
        <taxon>Bryopsida</taxon>
        <taxon>Dicranidae</taxon>
        <taxon>Pseudoditrichales</taxon>
        <taxon>Ditrichaceae</taxon>
        <taxon>Ceratodon</taxon>
    </lineage>
</organism>
<proteinExistence type="predicted"/>
<gene>
    <name evidence="1" type="ORF">KC19_12G090400</name>
</gene>
<dbReference type="EMBL" id="CM026433">
    <property type="protein sequence ID" value="KAG0554422.1"/>
    <property type="molecule type" value="Genomic_DNA"/>
</dbReference>
<protein>
    <submittedName>
        <fullName evidence="1">Uncharacterized protein</fullName>
    </submittedName>
</protein>
<evidence type="ECO:0000313" key="1">
    <source>
        <dbReference type="EMBL" id="KAG0554422.1"/>
    </source>
</evidence>
<dbReference type="Proteomes" id="UP000822688">
    <property type="component" value="Chromosome 12"/>
</dbReference>
<sequence length="71" mass="8370">MSHRFLYLENLRELGSRLWQQKPRHHRLSSPIPRENPHIMHLACILKPLTVSLDGELNNMDTEKEGLDQID</sequence>
<keyword evidence="2" id="KW-1185">Reference proteome</keyword>
<dbReference type="AlphaFoldDB" id="A0A8T0GAW2"/>
<evidence type="ECO:0000313" key="2">
    <source>
        <dbReference type="Proteomes" id="UP000822688"/>
    </source>
</evidence>
<reference evidence="1" key="1">
    <citation type="submission" date="2020-06" db="EMBL/GenBank/DDBJ databases">
        <title>WGS assembly of Ceratodon purpureus strain R40.</title>
        <authorList>
            <person name="Carey S.B."/>
            <person name="Jenkins J."/>
            <person name="Shu S."/>
            <person name="Lovell J.T."/>
            <person name="Sreedasyam A."/>
            <person name="Maumus F."/>
            <person name="Tiley G.P."/>
            <person name="Fernandez-Pozo N."/>
            <person name="Barry K."/>
            <person name="Chen C."/>
            <person name="Wang M."/>
            <person name="Lipzen A."/>
            <person name="Daum C."/>
            <person name="Saski C.A."/>
            <person name="Payton A.C."/>
            <person name="Mcbreen J.C."/>
            <person name="Conrad R.E."/>
            <person name="Kollar L.M."/>
            <person name="Olsson S."/>
            <person name="Huttunen S."/>
            <person name="Landis J.B."/>
            <person name="Wickett N.J."/>
            <person name="Johnson M.G."/>
            <person name="Rensing S.A."/>
            <person name="Grimwood J."/>
            <person name="Schmutz J."/>
            <person name="Mcdaniel S.F."/>
        </authorList>
    </citation>
    <scope>NUCLEOTIDE SEQUENCE</scope>
    <source>
        <strain evidence="1">R40</strain>
    </source>
</reference>
<comment type="caution">
    <text evidence="1">The sequence shown here is derived from an EMBL/GenBank/DDBJ whole genome shotgun (WGS) entry which is preliminary data.</text>
</comment>